<reference evidence="3" key="1">
    <citation type="submission" date="2022-11" db="UniProtKB">
        <authorList>
            <consortium name="WormBaseParasite"/>
        </authorList>
    </citation>
    <scope>IDENTIFICATION</scope>
</reference>
<keyword evidence="2" id="KW-1185">Reference proteome</keyword>
<protein>
    <submittedName>
        <fullName evidence="3">Uncharacterized protein</fullName>
    </submittedName>
</protein>
<organism evidence="2 3">
    <name type="scientific">Parascaris univalens</name>
    <name type="common">Nematode worm</name>
    <dbReference type="NCBI Taxonomy" id="6257"/>
    <lineage>
        <taxon>Eukaryota</taxon>
        <taxon>Metazoa</taxon>
        <taxon>Ecdysozoa</taxon>
        <taxon>Nematoda</taxon>
        <taxon>Chromadorea</taxon>
        <taxon>Rhabditida</taxon>
        <taxon>Spirurina</taxon>
        <taxon>Ascaridomorpha</taxon>
        <taxon>Ascaridoidea</taxon>
        <taxon>Ascarididae</taxon>
        <taxon>Parascaris</taxon>
    </lineage>
</organism>
<evidence type="ECO:0000313" key="3">
    <source>
        <dbReference type="WBParaSite" id="PgR024_g112_t01"/>
    </source>
</evidence>
<feature type="region of interest" description="Disordered" evidence="1">
    <location>
        <begin position="190"/>
        <end position="223"/>
    </location>
</feature>
<evidence type="ECO:0000313" key="2">
    <source>
        <dbReference type="Proteomes" id="UP000887569"/>
    </source>
</evidence>
<accession>A0A915B5I8</accession>
<feature type="compositionally biased region" description="Acidic residues" evidence="1">
    <location>
        <begin position="212"/>
        <end position="223"/>
    </location>
</feature>
<evidence type="ECO:0000256" key="1">
    <source>
        <dbReference type="SAM" id="MobiDB-lite"/>
    </source>
</evidence>
<sequence>MSRLLSEQFREKYTAEVVIFHCSRAVPEGMPLIDLAEAASRGEIIVDEFDALNAVSVGKLSELESARISPIIAAHTMNMRNAVNGSRNVDAAGISESTWIGVLVDEVELARAAAEQASANPAVRMPLRGDDAVARVSEREQNAARMGMESAEVEPQSTVWRTLLVDEVDFKHAMQHGDVAPDNTHLSSLHYESSAQVDDEAEMSLDDGVLSEGEDTSIDDLSG</sequence>
<proteinExistence type="predicted"/>
<dbReference type="WBParaSite" id="PgR024_g112_t01">
    <property type="protein sequence ID" value="PgR024_g112_t01"/>
    <property type="gene ID" value="PgR024_g112"/>
</dbReference>
<dbReference type="Proteomes" id="UP000887569">
    <property type="component" value="Unplaced"/>
</dbReference>
<name>A0A915B5I8_PARUN</name>
<dbReference type="AlphaFoldDB" id="A0A915B5I8"/>